<comment type="subunit">
    <text evidence="4">Part of the 30S ribosomal subunit. Forms a tight heterodimer with protein bS6.</text>
</comment>
<dbReference type="EMBL" id="CP010904">
    <property type="protein sequence ID" value="AKJ64432.1"/>
    <property type="molecule type" value="Genomic_DNA"/>
</dbReference>
<reference evidence="7" key="1">
    <citation type="submission" date="2015-02" db="EMBL/GenBank/DDBJ databases">
        <title>Description and complete genome sequence of the first cultured representative of the subdivision 5 of the Verrucomicrobia phylum.</title>
        <authorList>
            <person name="Spring S."/>
            <person name="Bunk B."/>
            <person name="Sproer C."/>
            <person name="Klenk H.-P."/>
        </authorList>
    </citation>
    <scope>NUCLEOTIDE SEQUENCE [LARGE SCALE GENOMIC DNA]</scope>
    <source>
        <strain evidence="7">L21-Fru-AB</strain>
    </source>
</reference>
<keyword evidence="7" id="KW-1185">Reference proteome</keyword>
<dbReference type="HAMAP" id="MF_00270">
    <property type="entry name" value="Ribosomal_bS18"/>
    <property type="match status" value="1"/>
</dbReference>
<dbReference type="PANTHER" id="PTHR13479:SF40">
    <property type="entry name" value="SMALL RIBOSOMAL SUBUNIT PROTEIN BS18M"/>
    <property type="match status" value="1"/>
</dbReference>
<dbReference type="PANTHER" id="PTHR13479">
    <property type="entry name" value="30S RIBOSOMAL PROTEIN S18"/>
    <property type="match status" value="1"/>
</dbReference>
<comment type="similarity">
    <text evidence="1 4 5">Belongs to the bacterial ribosomal protein bS18 family.</text>
</comment>
<evidence type="ECO:0000313" key="7">
    <source>
        <dbReference type="Proteomes" id="UP000035268"/>
    </source>
</evidence>
<organism evidence="6 7">
    <name type="scientific">Kiritimatiella glycovorans</name>
    <dbReference type="NCBI Taxonomy" id="1307763"/>
    <lineage>
        <taxon>Bacteria</taxon>
        <taxon>Pseudomonadati</taxon>
        <taxon>Kiritimatiellota</taxon>
        <taxon>Kiritimatiellia</taxon>
        <taxon>Kiritimatiellales</taxon>
        <taxon>Kiritimatiellaceae</taxon>
        <taxon>Kiritimatiella</taxon>
    </lineage>
</organism>
<dbReference type="GO" id="GO:0022627">
    <property type="term" value="C:cytosolic small ribosomal subunit"/>
    <property type="evidence" value="ECO:0007669"/>
    <property type="project" value="TreeGrafter"/>
</dbReference>
<dbReference type="InterPro" id="IPR001648">
    <property type="entry name" value="Ribosomal_bS18"/>
</dbReference>
<keyword evidence="3 4" id="KW-0687">Ribonucleoprotein</keyword>
<comment type="function">
    <text evidence="4">Binds as a heterodimer with protein bS6 to the central domain of the 16S rRNA, where it helps stabilize the platform of the 30S subunit.</text>
</comment>
<dbReference type="SUPFAM" id="SSF46911">
    <property type="entry name" value="Ribosomal protein S18"/>
    <property type="match status" value="1"/>
</dbReference>
<dbReference type="PRINTS" id="PR00974">
    <property type="entry name" value="RIBOSOMALS18"/>
</dbReference>
<evidence type="ECO:0000256" key="3">
    <source>
        <dbReference type="ARBA" id="ARBA00023274"/>
    </source>
</evidence>
<evidence type="ECO:0000256" key="5">
    <source>
        <dbReference type="RuleBase" id="RU003910"/>
    </source>
</evidence>
<evidence type="ECO:0000313" key="6">
    <source>
        <dbReference type="EMBL" id="AKJ64432.1"/>
    </source>
</evidence>
<protein>
    <recommendedName>
        <fullName evidence="4">Small ribosomal subunit protein bS18</fullName>
    </recommendedName>
</protein>
<dbReference type="AlphaFoldDB" id="A0A0G3EG98"/>
<evidence type="ECO:0000256" key="2">
    <source>
        <dbReference type="ARBA" id="ARBA00022980"/>
    </source>
</evidence>
<gene>
    <name evidence="4 6" type="primary">rpsR</name>
    <name evidence="6" type="ORF">L21SP4_01183</name>
</gene>
<dbReference type="Gene3D" id="4.10.640.10">
    <property type="entry name" value="Ribosomal protein S18"/>
    <property type="match status" value="1"/>
</dbReference>
<proteinExistence type="inferred from homology"/>
<dbReference type="InterPro" id="IPR036870">
    <property type="entry name" value="Ribosomal_bS18_sf"/>
</dbReference>
<name>A0A0G3EG98_9BACT</name>
<keyword evidence="2 4" id="KW-0689">Ribosomal protein</keyword>
<dbReference type="Proteomes" id="UP000035268">
    <property type="component" value="Chromosome"/>
</dbReference>
<dbReference type="OrthoDB" id="9812008at2"/>
<accession>A0A0G3EG98</accession>
<keyword evidence="4" id="KW-0694">RNA-binding</keyword>
<evidence type="ECO:0000256" key="4">
    <source>
        <dbReference type="HAMAP-Rule" id="MF_00270"/>
    </source>
</evidence>
<sequence length="59" mass="6870">MAQELRNVEEIDYKDAELLRKFMTEEGKITPRRITGATAAQQRQLKRAIRRARNMGLVP</sequence>
<dbReference type="NCBIfam" id="TIGR00165">
    <property type="entry name" value="S18"/>
    <property type="match status" value="1"/>
</dbReference>
<dbReference type="Pfam" id="PF01084">
    <property type="entry name" value="Ribosomal_S18"/>
    <property type="match status" value="1"/>
</dbReference>
<dbReference type="GO" id="GO:0003735">
    <property type="term" value="F:structural constituent of ribosome"/>
    <property type="evidence" value="ECO:0007669"/>
    <property type="project" value="InterPro"/>
</dbReference>
<dbReference type="GO" id="GO:0006412">
    <property type="term" value="P:translation"/>
    <property type="evidence" value="ECO:0007669"/>
    <property type="project" value="UniProtKB-UniRule"/>
</dbReference>
<dbReference type="KEGG" id="vbl:L21SP4_01183"/>
<dbReference type="RefSeq" id="WP_052881764.1">
    <property type="nucleotide sequence ID" value="NZ_CP010904.1"/>
</dbReference>
<evidence type="ECO:0000256" key="1">
    <source>
        <dbReference type="ARBA" id="ARBA00005589"/>
    </source>
</evidence>
<dbReference type="GO" id="GO:0070181">
    <property type="term" value="F:small ribosomal subunit rRNA binding"/>
    <property type="evidence" value="ECO:0007669"/>
    <property type="project" value="TreeGrafter"/>
</dbReference>
<dbReference type="STRING" id="1307763.L21SP4_01183"/>
<keyword evidence="4" id="KW-0699">rRNA-binding</keyword>
<reference evidence="6 7" key="2">
    <citation type="journal article" date="2016" name="ISME J.">
        <title>Characterization of the first cultured representative of Verrucomicrobia subdivision 5 indicates the proposal of a novel phylum.</title>
        <authorList>
            <person name="Spring S."/>
            <person name="Bunk B."/>
            <person name="Sproer C."/>
            <person name="Schumann P."/>
            <person name="Rohde M."/>
            <person name="Tindall B.J."/>
            <person name="Klenk H.P."/>
        </authorList>
    </citation>
    <scope>NUCLEOTIDE SEQUENCE [LARGE SCALE GENOMIC DNA]</scope>
    <source>
        <strain evidence="6 7">L21-Fru-AB</strain>
    </source>
</reference>